<organism evidence="1 2">
    <name type="scientific">Trichoderma harzianum CBS 226.95</name>
    <dbReference type="NCBI Taxonomy" id="983964"/>
    <lineage>
        <taxon>Eukaryota</taxon>
        <taxon>Fungi</taxon>
        <taxon>Dikarya</taxon>
        <taxon>Ascomycota</taxon>
        <taxon>Pezizomycotina</taxon>
        <taxon>Sordariomycetes</taxon>
        <taxon>Hypocreomycetidae</taxon>
        <taxon>Hypocreales</taxon>
        <taxon>Hypocreaceae</taxon>
        <taxon>Trichoderma</taxon>
    </lineage>
</organism>
<dbReference type="Proteomes" id="UP000241690">
    <property type="component" value="Unassembled WGS sequence"/>
</dbReference>
<reference evidence="1 2" key="1">
    <citation type="submission" date="2016-07" db="EMBL/GenBank/DDBJ databases">
        <title>Multiple horizontal gene transfer events from other fungi enriched the ability of initially mycotrophic Trichoderma (Ascomycota) to feed on dead plant biomass.</title>
        <authorList>
            <consortium name="DOE Joint Genome Institute"/>
            <person name="Aerts A."/>
            <person name="Atanasova L."/>
            <person name="Chenthamara K."/>
            <person name="Zhang J."/>
            <person name="Grujic M."/>
            <person name="Henrissat B."/>
            <person name="Kuo A."/>
            <person name="Salamov A."/>
            <person name="Lipzen A."/>
            <person name="Labutti K."/>
            <person name="Barry K."/>
            <person name="Miao Y."/>
            <person name="Rahimi M.J."/>
            <person name="Shen Q."/>
            <person name="Grigoriev I.V."/>
            <person name="Kubicek C.P."/>
            <person name="Druzhinina I.S."/>
        </authorList>
    </citation>
    <scope>NUCLEOTIDE SEQUENCE [LARGE SCALE GENOMIC DNA]</scope>
    <source>
        <strain evidence="1 2">CBS 226.95</strain>
    </source>
</reference>
<protein>
    <submittedName>
        <fullName evidence="1">Uncharacterized protein</fullName>
    </submittedName>
</protein>
<dbReference type="AlphaFoldDB" id="A0A2T4ALY0"/>
<dbReference type="RefSeq" id="XP_024777757.1">
    <property type="nucleotide sequence ID" value="XM_024914531.1"/>
</dbReference>
<keyword evidence="2" id="KW-1185">Reference proteome</keyword>
<sequence length="175" mass="19159">MGRRDEVKPILSAESLAGCFGDGVGVYNVPEVQLCCGRPGRCCTAQCHAVPDGLSEVAACSAYEYTVAPLNLSTAVIDYGFQLYCNRHLNLNLQSQPRTIQPSQHTRRLPKLRPLPSSFSPGNPVSVPSQISPKISRLRQLLRSSAPRRYTRFRCIPCSNATSLKSAAPAWLSDR</sequence>
<proteinExistence type="predicted"/>
<evidence type="ECO:0000313" key="2">
    <source>
        <dbReference type="Proteomes" id="UP000241690"/>
    </source>
</evidence>
<dbReference type="EMBL" id="KZ679677">
    <property type="protein sequence ID" value="PTB58080.1"/>
    <property type="molecule type" value="Genomic_DNA"/>
</dbReference>
<name>A0A2T4ALY0_TRIHA</name>
<accession>A0A2T4ALY0</accession>
<evidence type="ECO:0000313" key="1">
    <source>
        <dbReference type="EMBL" id="PTB58080.1"/>
    </source>
</evidence>
<gene>
    <name evidence="1" type="ORF">M431DRAFT_357706</name>
</gene>
<dbReference type="GeneID" id="36623096"/>